<dbReference type="PANTHER" id="PTHR21084:SF1">
    <property type="entry name" value="DENSE INCISORS"/>
    <property type="match status" value="1"/>
</dbReference>
<dbReference type="GeneTree" id="ENSGT00390000000367"/>
<dbReference type="EMBL" id="EAAA01000293">
    <property type="status" value="NOT_ANNOTATED_CDS"/>
    <property type="molecule type" value="Genomic_DNA"/>
</dbReference>
<name>F6URQ1_CIOIN</name>
<dbReference type="InParanoid" id="F6URQ1"/>
<dbReference type="Proteomes" id="UP000008144">
    <property type="component" value="Chromosome 1"/>
</dbReference>
<dbReference type="Ensembl" id="ENSCINT00000011543.3">
    <property type="protein sequence ID" value="ENSCINP00000011543.3"/>
    <property type="gene ID" value="ENSCING00000005570.3"/>
</dbReference>
<reference evidence="1" key="3">
    <citation type="submission" date="2025-08" db="UniProtKB">
        <authorList>
            <consortium name="Ensembl"/>
        </authorList>
    </citation>
    <scope>IDENTIFICATION</scope>
</reference>
<evidence type="ECO:0000313" key="2">
    <source>
        <dbReference type="Proteomes" id="UP000008144"/>
    </source>
</evidence>
<dbReference type="InterPro" id="IPR026698">
    <property type="entry name" value="UPF_C3orf38"/>
</dbReference>
<dbReference type="KEGG" id="cin:100180117"/>
<dbReference type="OMA" id="AKEYWCE"/>
<dbReference type="STRING" id="7719.ENSCINP00000011543"/>
<sequence length="302" mass="33799">MIDGKERVECEAILLELSSDDLNSLLLTVTNKKIVTTSCKESIDAILDYSSSSAELLGRKKVKRDVLFNYLHKKGERLPTTSDKDMLVQHIVKRCGGHLSAHKVVEHKQLTASSPAYVSPLSQSTSIAPNPRGYVVQETNQTLSQEFVDWFYPVLNGQMNELNTSGWSSDHFTPDCVLECSNNTDTVEQFYGAKETYDKFTRMVRSDRVLFNVNTTPNGHRAVINPHGLAKVAACGTLHQYTADNHSCLVGIFEQLFGLIRDPNDQNRWKIKFSKLLVKLTANFNEANGLSSSLQDQLNSEL</sequence>
<dbReference type="PANTHER" id="PTHR21084">
    <property type="entry name" value="DENSE INCISORS"/>
    <property type="match status" value="1"/>
</dbReference>
<dbReference type="Pfam" id="PF15008">
    <property type="entry name" value="DUF4518"/>
    <property type="match status" value="1"/>
</dbReference>
<dbReference type="OrthoDB" id="6407068at2759"/>
<dbReference type="GeneID" id="100180117"/>
<dbReference type="HOGENOM" id="CLU_060119_0_0_1"/>
<protein>
    <submittedName>
        <fullName evidence="1">Uncharacterized protein</fullName>
    </submittedName>
</protein>
<reference evidence="1" key="2">
    <citation type="journal article" date="2008" name="Genome Biol.">
        <title>Improved genome assembly and evidence-based global gene model set for the chordate Ciona intestinalis: new insight into intron and operon populations.</title>
        <authorList>
            <person name="Satou Y."/>
            <person name="Mineta K."/>
            <person name="Ogasawara M."/>
            <person name="Sasakura Y."/>
            <person name="Shoguchi E."/>
            <person name="Ueno K."/>
            <person name="Yamada L."/>
            <person name="Matsumoto J."/>
            <person name="Wasserscheid J."/>
            <person name="Dewar K."/>
            <person name="Wiley G.B."/>
            <person name="Macmil S.L."/>
            <person name="Roe B.A."/>
            <person name="Zeller R.W."/>
            <person name="Hastings K.E."/>
            <person name="Lemaire P."/>
            <person name="Lindquist E."/>
            <person name="Endo T."/>
            <person name="Hotta K."/>
            <person name="Inaba K."/>
        </authorList>
    </citation>
    <scope>NUCLEOTIDE SEQUENCE [LARGE SCALE GENOMIC DNA]</scope>
    <source>
        <strain evidence="1">wild type</strain>
    </source>
</reference>
<evidence type="ECO:0000313" key="1">
    <source>
        <dbReference type="Ensembl" id="ENSCINP00000011543.3"/>
    </source>
</evidence>
<organism evidence="1 2">
    <name type="scientific">Ciona intestinalis</name>
    <name type="common">Transparent sea squirt</name>
    <name type="synonym">Ascidia intestinalis</name>
    <dbReference type="NCBI Taxonomy" id="7719"/>
    <lineage>
        <taxon>Eukaryota</taxon>
        <taxon>Metazoa</taxon>
        <taxon>Chordata</taxon>
        <taxon>Tunicata</taxon>
        <taxon>Ascidiacea</taxon>
        <taxon>Phlebobranchia</taxon>
        <taxon>Cionidae</taxon>
        <taxon>Ciona</taxon>
    </lineage>
</organism>
<dbReference type="RefSeq" id="XP_002119870.1">
    <property type="nucleotide sequence ID" value="XM_002119834.5"/>
</dbReference>
<proteinExistence type="predicted"/>
<dbReference type="FunCoup" id="F6URQ1">
    <property type="interactions" value="20"/>
</dbReference>
<gene>
    <name evidence="1" type="primary">LOC100180117</name>
</gene>
<dbReference type="AlphaFoldDB" id="F6URQ1"/>
<accession>F6URQ1</accession>
<reference evidence="2" key="1">
    <citation type="journal article" date="2002" name="Science">
        <title>The draft genome of Ciona intestinalis: insights into chordate and vertebrate origins.</title>
        <authorList>
            <person name="Dehal P."/>
            <person name="Satou Y."/>
            <person name="Campbell R.K."/>
            <person name="Chapman J."/>
            <person name="Degnan B."/>
            <person name="De Tomaso A."/>
            <person name="Davidson B."/>
            <person name="Di Gregorio A."/>
            <person name="Gelpke M."/>
            <person name="Goodstein D.M."/>
            <person name="Harafuji N."/>
            <person name="Hastings K.E."/>
            <person name="Ho I."/>
            <person name="Hotta K."/>
            <person name="Huang W."/>
            <person name="Kawashima T."/>
            <person name="Lemaire P."/>
            <person name="Martinez D."/>
            <person name="Meinertzhagen I.A."/>
            <person name="Necula S."/>
            <person name="Nonaka M."/>
            <person name="Putnam N."/>
            <person name="Rash S."/>
            <person name="Saiga H."/>
            <person name="Satake M."/>
            <person name="Terry A."/>
            <person name="Yamada L."/>
            <person name="Wang H.G."/>
            <person name="Awazu S."/>
            <person name="Azumi K."/>
            <person name="Boore J."/>
            <person name="Branno M."/>
            <person name="Chin-Bow S."/>
            <person name="DeSantis R."/>
            <person name="Doyle S."/>
            <person name="Francino P."/>
            <person name="Keys D.N."/>
            <person name="Haga S."/>
            <person name="Hayashi H."/>
            <person name="Hino K."/>
            <person name="Imai K.S."/>
            <person name="Inaba K."/>
            <person name="Kano S."/>
            <person name="Kobayashi K."/>
            <person name="Kobayashi M."/>
            <person name="Lee B.I."/>
            <person name="Makabe K.W."/>
            <person name="Manohar C."/>
            <person name="Matassi G."/>
            <person name="Medina M."/>
            <person name="Mochizuki Y."/>
            <person name="Mount S."/>
            <person name="Morishita T."/>
            <person name="Miura S."/>
            <person name="Nakayama A."/>
            <person name="Nishizaka S."/>
            <person name="Nomoto H."/>
            <person name="Ohta F."/>
            <person name="Oishi K."/>
            <person name="Rigoutsos I."/>
            <person name="Sano M."/>
            <person name="Sasaki A."/>
            <person name="Sasakura Y."/>
            <person name="Shoguchi E."/>
            <person name="Shin-i T."/>
            <person name="Spagnuolo A."/>
            <person name="Stainier D."/>
            <person name="Suzuki M.M."/>
            <person name="Tassy O."/>
            <person name="Takatori N."/>
            <person name="Tokuoka M."/>
            <person name="Yagi K."/>
            <person name="Yoshizaki F."/>
            <person name="Wada S."/>
            <person name="Zhang C."/>
            <person name="Hyatt P.D."/>
            <person name="Larimer F."/>
            <person name="Detter C."/>
            <person name="Doggett N."/>
            <person name="Glavina T."/>
            <person name="Hawkins T."/>
            <person name="Richardson P."/>
            <person name="Lucas S."/>
            <person name="Kohara Y."/>
            <person name="Levine M."/>
            <person name="Satoh N."/>
            <person name="Rokhsar D.S."/>
        </authorList>
    </citation>
    <scope>NUCLEOTIDE SEQUENCE [LARGE SCALE GENOMIC DNA]</scope>
</reference>
<keyword evidence="2" id="KW-1185">Reference proteome</keyword>
<accession>A0A1W2W068</accession>
<reference evidence="1" key="4">
    <citation type="submission" date="2025-09" db="UniProtKB">
        <authorList>
            <consortium name="Ensembl"/>
        </authorList>
    </citation>
    <scope>IDENTIFICATION</scope>
</reference>